<evidence type="ECO:0000313" key="3">
    <source>
        <dbReference type="Proteomes" id="UP001432322"/>
    </source>
</evidence>
<evidence type="ECO:0000313" key="2">
    <source>
        <dbReference type="EMBL" id="GMT17407.1"/>
    </source>
</evidence>
<name>A0AAV5VCI9_9BILA</name>
<keyword evidence="3" id="KW-1185">Reference proteome</keyword>
<reference evidence="2" key="1">
    <citation type="submission" date="2023-10" db="EMBL/GenBank/DDBJ databases">
        <title>Genome assembly of Pristionchus species.</title>
        <authorList>
            <person name="Yoshida K."/>
            <person name="Sommer R.J."/>
        </authorList>
    </citation>
    <scope>NUCLEOTIDE SEQUENCE</scope>
    <source>
        <strain evidence="2">RS5133</strain>
    </source>
</reference>
<gene>
    <name evidence="2" type="ORF">PFISCL1PPCAC_8704</name>
</gene>
<evidence type="ECO:0000256" key="1">
    <source>
        <dbReference type="SAM" id="Phobius"/>
    </source>
</evidence>
<evidence type="ECO:0008006" key="4">
    <source>
        <dbReference type="Google" id="ProtNLM"/>
    </source>
</evidence>
<keyword evidence="1" id="KW-1133">Transmembrane helix</keyword>
<dbReference type="EMBL" id="BTSY01000003">
    <property type="protein sequence ID" value="GMT17407.1"/>
    <property type="molecule type" value="Genomic_DNA"/>
</dbReference>
<accession>A0AAV5VCI9</accession>
<sequence>MRLWWSSGLMSHTRSRRRSITCCLFAATFVSISSSCASVSFLIWLSMSVFVPRCSSSYALKTASRSARYFSTSSWASFLACFSLAVFLFRASLIFSAARFSAASSC</sequence>
<organism evidence="2 3">
    <name type="scientific">Pristionchus fissidentatus</name>
    <dbReference type="NCBI Taxonomy" id="1538716"/>
    <lineage>
        <taxon>Eukaryota</taxon>
        <taxon>Metazoa</taxon>
        <taxon>Ecdysozoa</taxon>
        <taxon>Nematoda</taxon>
        <taxon>Chromadorea</taxon>
        <taxon>Rhabditida</taxon>
        <taxon>Rhabditina</taxon>
        <taxon>Diplogasteromorpha</taxon>
        <taxon>Diplogasteroidea</taxon>
        <taxon>Neodiplogasteridae</taxon>
        <taxon>Pristionchus</taxon>
    </lineage>
</organism>
<feature type="transmembrane region" description="Helical" evidence="1">
    <location>
        <begin position="75"/>
        <end position="95"/>
    </location>
</feature>
<feature type="non-terminal residue" evidence="2">
    <location>
        <position position="106"/>
    </location>
</feature>
<dbReference type="AlphaFoldDB" id="A0AAV5VCI9"/>
<keyword evidence="1" id="KW-0472">Membrane</keyword>
<dbReference type="Proteomes" id="UP001432322">
    <property type="component" value="Unassembled WGS sequence"/>
</dbReference>
<keyword evidence="1" id="KW-0812">Transmembrane</keyword>
<protein>
    <recommendedName>
        <fullName evidence="4">Secreted peptide</fullName>
    </recommendedName>
</protein>
<proteinExistence type="predicted"/>
<comment type="caution">
    <text evidence="2">The sequence shown here is derived from an EMBL/GenBank/DDBJ whole genome shotgun (WGS) entry which is preliminary data.</text>
</comment>